<name>A0ABV3QAM7_9GAMM</name>
<keyword evidence="4" id="KW-1185">Reference proteome</keyword>
<evidence type="ECO:0000256" key="1">
    <source>
        <dbReference type="SAM" id="Phobius"/>
    </source>
</evidence>
<comment type="caution">
    <text evidence="3">The sequence shown here is derived from an EMBL/GenBank/DDBJ whole genome shotgun (WGS) entry which is preliminary data.</text>
</comment>
<feature type="transmembrane region" description="Helical" evidence="1">
    <location>
        <begin position="50"/>
        <end position="67"/>
    </location>
</feature>
<dbReference type="Pfam" id="PF22570">
    <property type="entry name" value="LiaF-TM"/>
    <property type="match status" value="1"/>
</dbReference>
<sequence length="132" mass="14963">MTDNETNTGTNTVARHSHRIIPALLVVGVGVIFLCGNLGVQFPFLNWANWWAWFILLGAVWPLSEAWERYRTVGTVDGAVAHSLLNALAIVMVAVIFILDLSWGTWWPLFVIYGGVCMLVREPRRRDRNEVR</sequence>
<keyword evidence="1" id="KW-0812">Transmembrane</keyword>
<feature type="domain" description="LiaF transmembrane" evidence="2">
    <location>
        <begin position="23"/>
        <end position="125"/>
    </location>
</feature>
<dbReference type="RefSeq" id="WP_367852909.1">
    <property type="nucleotide sequence ID" value="NZ_JBFOHK010000001.1"/>
</dbReference>
<evidence type="ECO:0000313" key="3">
    <source>
        <dbReference type="EMBL" id="MEW9570837.1"/>
    </source>
</evidence>
<dbReference type="Proteomes" id="UP001556220">
    <property type="component" value="Unassembled WGS sequence"/>
</dbReference>
<feature type="transmembrane region" description="Helical" evidence="1">
    <location>
        <begin position="79"/>
        <end position="99"/>
    </location>
</feature>
<proteinExistence type="predicted"/>
<evidence type="ECO:0000313" key="4">
    <source>
        <dbReference type="Proteomes" id="UP001556220"/>
    </source>
</evidence>
<protein>
    <recommendedName>
        <fullName evidence="2">LiaF transmembrane domain-containing protein</fullName>
    </recommendedName>
</protein>
<feature type="transmembrane region" description="Helical" evidence="1">
    <location>
        <begin position="105"/>
        <end position="122"/>
    </location>
</feature>
<organism evidence="3 4">
    <name type="scientific">Rhodanobacter lycopersici</name>
    <dbReference type="NCBI Taxonomy" id="3162487"/>
    <lineage>
        <taxon>Bacteria</taxon>
        <taxon>Pseudomonadati</taxon>
        <taxon>Pseudomonadota</taxon>
        <taxon>Gammaproteobacteria</taxon>
        <taxon>Lysobacterales</taxon>
        <taxon>Rhodanobacteraceae</taxon>
        <taxon>Rhodanobacter</taxon>
    </lineage>
</organism>
<keyword evidence="1" id="KW-1133">Transmembrane helix</keyword>
<dbReference type="EMBL" id="JBFOHK010000001">
    <property type="protein sequence ID" value="MEW9570837.1"/>
    <property type="molecule type" value="Genomic_DNA"/>
</dbReference>
<dbReference type="InterPro" id="IPR054331">
    <property type="entry name" value="LiaF_TM"/>
</dbReference>
<gene>
    <name evidence="3" type="ORF">ABQJ54_03675</name>
</gene>
<accession>A0ABV3QAM7</accession>
<evidence type="ECO:0000259" key="2">
    <source>
        <dbReference type="Pfam" id="PF22570"/>
    </source>
</evidence>
<reference evidence="3 4" key="1">
    <citation type="submission" date="2024-06" db="EMBL/GenBank/DDBJ databases">
        <authorList>
            <person name="Woo H."/>
        </authorList>
    </citation>
    <scope>NUCLEOTIDE SEQUENCE [LARGE SCALE GENOMIC DNA]</scope>
    <source>
        <strain evidence="3 4">Si-c</strain>
    </source>
</reference>
<feature type="transmembrane region" description="Helical" evidence="1">
    <location>
        <begin position="20"/>
        <end position="44"/>
    </location>
</feature>
<keyword evidence="1" id="KW-0472">Membrane</keyword>